<proteinExistence type="predicted"/>
<protein>
    <submittedName>
        <fullName evidence="2">Uncharacterized protein</fullName>
    </submittedName>
</protein>
<dbReference type="EnsemblMetazoa" id="ENSAATROPT008627">
    <property type="protein sequence ID" value="ENSAATROPP007775"/>
    <property type="gene ID" value="ENSAATROPG007035"/>
</dbReference>
<accession>A0AAG5DA53</accession>
<keyword evidence="3" id="KW-1185">Reference proteome</keyword>
<feature type="region of interest" description="Disordered" evidence="1">
    <location>
        <begin position="37"/>
        <end position="62"/>
    </location>
</feature>
<name>A0AAG5DA53_ANOAO</name>
<evidence type="ECO:0000256" key="1">
    <source>
        <dbReference type="SAM" id="MobiDB-lite"/>
    </source>
</evidence>
<dbReference type="AlphaFoldDB" id="A0AAG5DA53"/>
<sequence length="62" mass="7052">MVVLEGVVMCLMQEMESWKPMFHSNLELLNCEVTQSSSMKEMGPSEYMLHSKPGPSSSEQDR</sequence>
<evidence type="ECO:0000313" key="2">
    <source>
        <dbReference type="EnsemblMetazoa" id="ENSAATROPP007775"/>
    </source>
</evidence>
<reference evidence="2" key="1">
    <citation type="submission" date="2024-04" db="UniProtKB">
        <authorList>
            <consortium name="EnsemblMetazoa"/>
        </authorList>
    </citation>
    <scope>IDENTIFICATION</scope>
    <source>
        <strain evidence="2">EBRO</strain>
    </source>
</reference>
<dbReference type="Proteomes" id="UP000075880">
    <property type="component" value="Unassembled WGS sequence"/>
</dbReference>
<organism evidence="2 3">
    <name type="scientific">Anopheles atroparvus</name>
    <name type="common">European mosquito</name>
    <dbReference type="NCBI Taxonomy" id="41427"/>
    <lineage>
        <taxon>Eukaryota</taxon>
        <taxon>Metazoa</taxon>
        <taxon>Ecdysozoa</taxon>
        <taxon>Arthropoda</taxon>
        <taxon>Hexapoda</taxon>
        <taxon>Insecta</taxon>
        <taxon>Pterygota</taxon>
        <taxon>Neoptera</taxon>
        <taxon>Endopterygota</taxon>
        <taxon>Diptera</taxon>
        <taxon>Nematocera</taxon>
        <taxon>Culicoidea</taxon>
        <taxon>Culicidae</taxon>
        <taxon>Anophelinae</taxon>
        <taxon>Anopheles</taxon>
    </lineage>
</organism>
<evidence type="ECO:0000313" key="3">
    <source>
        <dbReference type="Proteomes" id="UP000075880"/>
    </source>
</evidence>